<evidence type="ECO:0000313" key="6">
    <source>
        <dbReference type="EMBL" id="HIR09504.1"/>
    </source>
</evidence>
<evidence type="ECO:0000259" key="4">
    <source>
        <dbReference type="Pfam" id="PF20736"/>
    </source>
</evidence>
<feature type="domain" description="Non-reducing end beta-L-arabinofuranosidase-like GH127 catalytic" evidence="3">
    <location>
        <begin position="291"/>
        <end position="738"/>
    </location>
</feature>
<feature type="non-terminal residue" evidence="6">
    <location>
        <position position="1296"/>
    </location>
</feature>
<sequence length="1296" mass="143130">MQQLPTTVNVSVEDLTPYVEVEEKTYTFNDNTLPEGWTSVCGTYSLRDGRLHVDAQENVKLICGDVNMTDYVVEVDLQGDGTVGADFGLIFRCEEVTGETPDTFYGYYVGVGRLDNDPNAADRSTGVKAGYGTGVWNQIGTYTTDKVNPSEVTRLKVVVYGNTFTTFVKGEHDSDYTKIMSSTTELHPNGFIGLRSYKQAFFADNLTIRAVTDEDLAAAGIAREVEVAAEVERWTCDTTYQGTVPGAYTYTGTLKESDQFDNSNHLTAKATITVREQPKQVDQTHSVPFSQVTVRDEFWSARQKWFVCEVIPTAIDRISTGSGGMLNFKTAAEYLAKKLKENPDGNFTTTDAPAHQGAIYVDSDDYKVIEAMSYALQLDANGDAEMIAGQAAIAEQLEEWIPWIVGAQEPDGYLYTSYTLSGHGVDTITRCNGRRDDMRIQPDGTPYSTVGTNEFTANFASNHELYNFGHFYEAAVAHYRATGDFRLLDVAVKNADMVVRTFGYGNNQVKAAPGHQEIELALLKLAALCEEIGTANGVDYGAKAQGYIDVAKFFLDVRGKAEYGTNMGSYLQADKPIAEQTTAYGHCVRAQYLYTGMADVALMEIAAGRNNPYENLLEIWEDATYTKTYITGGIGIRNGEAFPESYQLPNDSNTYCETCAQISNAMWNQRMNLLYGGSEFIDVIERELYTSILSCVNFDADAFFYENHMLSDRDFERSAWFGTACCPPNLMRTVMSIGGYIYAQQADGSISVNQYIGNDAQINVKGDIVNLSMTANMPWDCDVTMHVEASGDQTFTIYFRVPGWADGENIVTVNGQSVSAEANEDGYVEITRAWGDDDVVELHFPMEAKRVYTDEKVVAGKDQVAVQRGPVVYCAEEWDNVDFDITTATLSTDAELVVGEMTRLPGRTGEDHYNIESFRPITAESTTTNVMSGETSTVNWTFIPYYAWQNRGKSTMRVLVKENTKFDPSQPLESYAKATADVNCEYNSSPSNINDGSKAALSRWAAWDCDNLNNNYVQYAFDAPVEITKCMVTWYDDNGGCQVPDGLTIKYLNDDNEWVAVSNMTSTGFPKNGNSCTDENAQEGVYTFDKITTTAIRLYPTNTKAQMQVARPAIIEWRLEGQFCFLADIERVEKLIAALPETISLDDEDAIEAARAAYDALAEAHQAMVSNSAKLLDAEAQLAELKHDLVKIDAVEPTCTTDGVKEYWQCTKCHLYFSDAAGKHEITDLDAWKAGEGKVAATGHALTLVPSEAATCAAMGHTAYYTCSGCNEWFADAEGKEIISDHSSVITDKDPN</sequence>
<dbReference type="InterPro" id="IPR012878">
    <property type="entry name" value="Beta-AFase-like_GH127_cat"/>
</dbReference>
<feature type="domain" description="Non-reducing end beta-L-arabinofuranosidase-like GH127 middle" evidence="4">
    <location>
        <begin position="750"/>
        <end position="846"/>
    </location>
</feature>
<gene>
    <name evidence="6" type="ORF">IAA70_03775</name>
</gene>
<comment type="caution">
    <text evidence="6">The sequence shown here is derived from an EMBL/GenBank/DDBJ whole genome shotgun (WGS) entry which is preliminary data.</text>
</comment>
<dbReference type="InterPro" id="IPR000421">
    <property type="entry name" value="FA58C"/>
</dbReference>
<dbReference type="Pfam" id="PF20736">
    <property type="entry name" value="Glyco_hydro127M"/>
    <property type="match status" value="1"/>
</dbReference>
<dbReference type="Gene3D" id="2.60.120.560">
    <property type="entry name" value="Exo-inulinase, domain 1"/>
    <property type="match status" value="1"/>
</dbReference>
<evidence type="ECO:0000256" key="1">
    <source>
        <dbReference type="ARBA" id="ARBA00023295"/>
    </source>
</evidence>
<dbReference type="Proteomes" id="UP000824258">
    <property type="component" value="Unassembled WGS sequence"/>
</dbReference>
<reference evidence="6" key="2">
    <citation type="journal article" date="2021" name="PeerJ">
        <title>Extensive microbial diversity within the chicken gut microbiome revealed by metagenomics and culture.</title>
        <authorList>
            <person name="Gilroy R."/>
            <person name="Ravi A."/>
            <person name="Getino M."/>
            <person name="Pursley I."/>
            <person name="Horton D.L."/>
            <person name="Alikhan N.F."/>
            <person name="Baker D."/>
            <person name="Gharbi K."/>
            <person name="Hall N."/>
            <person name="Watson M."/>
            <person name="Adriaenssens E.M."/>
            <person name="Foster-Nyarko E."/>
            <person name="Jarju S."/>
            <person name="Secka A."/>
            <person name="Antonio M."/>
            <person name="Oren A."/>
            <person name="Chaudhuri R.R."/>
            <person name="La Ragione R."/>
            <person name="Hildebrand F."/>
            <person name="Pallen M.J."/>
        </authorList>
    </citation>
    <scope>NUCLEOTIDE SEQUENCE</scope>
    <source>
        <strain evidence="6">ChiHjej9B8-7071</strain>
    </source>
</reference>
<organism evidence="6 7">
    <name type="scientific">Candidatus Avoscillospira stercoripullorum</name>
    <dbReference type="NCBI Taxonomy" id="2840709"/>
    <lineage>
        <taxon>Bacteria</taxon>
        <taxon>Bacillati</taxon>
        <taxon>Bacillota</taxon>
        <taxon>Clostridia</taxon>
        <taxon>Eubacteriales</taxon>
        <taxon>Oscillospiraceae</taxon>
        <taxon>Oscillospiraceae incertae sedis</taxon>
        <taxon>Candidatus Avoscillospira</taxon>
    </lineage>
</organism>
<dbReference type="GO" id="GO:0016798">
    <property type="term" value="F:hydrolase activity, acting on glycosyl bonds"/>
    <property type="evidence" value="ECO:0007669"/>
    <property type="project" value="UniProtKB-KW"/>
</dbReference>
<dbReference type="EMBL" id="DVGD01000109">
    <property type="protein sequence ID" value="HIR09504.1"/>
    <property type="molecule type" value="Genomic_DNA"/>
</dbReference>
<evidence type="ECO:0000313" key="7">
    <source>
        <dbReference type="Proteomes" id="UP000824258"/>
    </source>
</evidence>
<dbReference type="Gene3D" id="2.60.120.260">
    <property type="entry name" value="Galactose-binding domain-like"/>
    <property type="match status" value="1"/>
</dbReference>
<dbReference type="SUPFAM" id="SSF49785">
    <property type="entry name" value="Galactose-binding domain-like"/>
    <property type="match status" value="1"/>
</dbReference>
<evidence type="ECO:0000259" key="2">
    <source>
        <dbReference type="Pfam" id="PF00754"/>
    </source>
</evidence>
<dbReference type="InterPro" id="IPR008979">
    <property type="entry name" value="Galactose-bd-like_sf"/>
</dbReference>
<feature type="domain" description="F5/8 type C" evidence="2">
    <location>
        <begin position="984"/>
        <end position="1104"/>
    </location>
</feature>
<keyword evidence="1" id="KW-0326">Glycosidase</keyword>
<accession>A0A9D1D851</accession>
<dbReference type="InterPro" id="IPR049174">
    <property type="entry name" value="Beta-AFase-like"/>
</dbReference>
<dbReference type="Pfam" id="PF00754">
    <property type="entry name" value="F5_F8_type_C"/>
    <property type="match status" value="1"/>
</dbReference>
<dbReference type="Pfam" id="PF20737">
    <property type="entry name" value="Glyco_hydro127C"/>
    <property type="match status" value="1"/>
</dbReference>
<dbReference type="InterPro" id="IPR049049">
    <property type="entry name" value="Beta-AFase-like_GH127_C"/>
</dbReference>
<evidence type="ECO:0000259" key="5">
    <source>
        <dbReference type="Pfam" id="PF20737"/>
    </source>
</evidence>
<feature type="domain" description="Non-reducing end beta-L-arabinofuranosidase-like GH127 C-terminal" evidence="5">
    <location>
        <begin position="849"/>
        <end position="960"/>
    </location>
</feature>
<proteinExistence type="predicted"/>
<evidence type="ECO:0000259" key="3">
    <source>
        <dbReference type="Pfam" id="PF07944"/>
    </source>
</evidence>
<reference evidence="6" key="1">
    <citation type="submission" date="2020-10" db="EMBL/GenBank/DDBJ databases">
        <authorList>
            <person name="Gilroy R."/>
        </authorList>
    </citation>
    <scope>NUCLEOTIDE SEQUENCE</scope>
    <source>
        <strain evidence="6">ChiHjej9B8-7071</strain>
    </source>
</reference>
<dbReference type="GO" id="GO:0005975">
    <property type="term" value="P:carbohydrate metabolic process"/>
    <property type="evidence" value="ECO:0007669"/>
    <property type="project" value="InterPro"/>
</dbReference>
<dbReference type="PANTHER" id="PTHR43465:SF2">
    <property type="entry name" value="DUF1680 DOMAIN PROTEIN (AFU_ORTHOLOGUE AFUA_1G08910)"/>
    <property type="match status" value="1"/>
</dbReference>
<name>A0A9D1D851_9FIRM</name>
<protein>
    <submittedName>
        <fullName evidence="6">Glycoside hydrolase family 127 protein</fullName>
    </submittedName>
</protein>
<dbReference type="Pfam" id="PF07944">
    <property type="entry name" value="Beta-AFase-like_GH127_cat"/>
    <property type="match status" value="1"/>
</dbReference>
<dbReference type="PANTHER" id="PTHR43465">
    <property type="entry name" value="DUF1680 DOMAIN PROTEIN (AFU_ORTHOLOGUE AFUA_1G08910)"/>
    <property type="match status" value="1"/>
</dbReference>
<dbReference type="InterPro" id="IPR049046">
    <property type="entry name" value="Beta-AFase-like_GH127_middle"/>
</dbReference>
<keyword evidence="6" id="KW-0378">Hydrolase</keyword>
<dbReference type="InterPro" id="IPR008928">
    <property type="entry name" value="6-hairpin_glycosidase_sf"/>
</dbReference>
<dbReference type="SUPFAM" id="SSF48208">
    <property type="entry name" value="Six-hairpin glycosidases"/>
    <property type="match status" value="1"/>
</dbReference>